<sequence>MDKHPVIINEIGGSELEDPARANGDAYEGLDAMELGLEGPIASEALQRVGPGKPDGRLCSVSARRRWSSRLGSSKRPRQ</sequence>
<dbReference type="AlphaFoldDB" id="A0AAV7HAM2"/>
<keyword evidence="3" id="KW-1185">Reference proteome</keyword>
<accession>A0AAV7HAM2</accession>
<feature type="region of interest" description="Disordered" evidence="1">
    <location>
        <begin position="44"/>
        <end position="79"/>
    </location>
</feature>
<dbReference type="EMBL" id="JAGFBR010000006">
    <property type="protein sequence ID" value="KAH0466066.1"/>
    <property type="molecule type" value="Genomic_DNA"/>
</dbReference>
<feature type="compositionally biased region" description="Basic residues" evidence="1">
    <location>
        <begin position="63"/>
        <end position="79"/>
    </location>
</feature>
<evidence type="ECO:0000313" key="2">
    <source>
        <dbReference type="EMBL" id="KAH0466066.1"/>
    </source>
</evidence>
<protein>
    <submittedName>
        <fullName evidence="2">Uncharacterized protein</fullName>
    </submittedName>
</protein>
<evidence type="ECO:0000313" key="3">
    <source>
        <dbReference type="Proteomes" id="UP000775213"/>
    </source>
</evidence>
<name>A0AAV7HAM2_DENCH</name>
<comment type="caution">
    <text evidence="2">The sequence shown here is derived from an EMBL/GenBank/DDBJ whole genome shotgun (WGS) entry which is preliminary data.</text>
</comment>
<gene>
    <name evidence="2" type="ORF">IEQ34_006169</name>
</gene>
<evidence type="ECO:0000256" key="1">
    <source>
        <dbReference type="SAM" id="MobiDB-lite"/>
    </source>
</evidence>
<dbReference type="Proteomes" id="UP000775213">
    <property type="component" value="Unassembled WGS sequence"/>
</dbReference>
<reference evidence="2 3" key="1">
    <citation type="journal article" date="2021" name="Hortic Res">
        <title>Chromosome-scale assembly of the Dendrobium chrysotoxum genome enhances the understanding of orchid evolution.</title>
        <authorList>
            <person name="Zhang Y."/>
            <person name="Zhang G.Q."/>
            <person name="Zhang D."/>
            <person name="Liu X.D."/>
            <person name="Xu X.Y."/>
            <person name="Sun W.H."/>
            <person name="Yu X."/>
            <person name="Zhu X."/>
            <person name="Wang Z.W."/>
            <person name="Zhao X."/>
            <person name="Zhong W.Y."/>
            <person name="Chen H."/>
            <person name="Yin W.L."/>
            <person name="Huang T."/>
            <person name="Niu S.C."/>
            <person name="Liu Z.J."/>
        </authorList>
    </citation>
    <scope>NUCLEOTIDE SEQUENCE [LARGE SCALE GENOMIC DNA]</scope>
    <source>
        <strain evidence="2">Lindl</strain>
    </source>
</reference>
<organism evidence="2 3">
    <name type="scientific">Dendrobium chrysotoxum</name>
    <name type="common">Orchid</name>
    <dbReference type="NCBI Taxonomy" id="161865"/>
    <lineage>
        <taxon>Eukaryota</taxon>
        <taxon>Viridiplantae</taxon>
        <taxon>Streptophyta</taxon>
        <taxon>Embryophyta</taxon>
        <taxon>Tracheophyta</taxon>
        <taxon>Spermatophyta</taxon>
        <taxon>Magnoliopsida</taxon>
        <taxon>Liliopsida</taxon>
        <taxon>Asparagales</taxon>
        <taxon>Orchidaceae</taxon>
        <taxon>Epidendroideae</taxon>
        <taxon>Malaxideae</taxon>
        <taxon>Dendrobiinae</taxon>
        <taxon>Dendrobium</taxon>
    </lineage>
</organism>
<proteinExistence type="predicted"/>